<evidence type="ECO:0000313" key="3">
    <source>
        <dbReference type="Proteomes" id="UP000320888"/>
    </source>
</evidence>
<dbReference type="RefSeq" id="WP_143943101.1">
    <property type="nucleotide sequence ID" value="NZ_VKLS01000300.1"/>
</dbReference>
<accession>A0A553Z2U9</accession>
<dbReference type="AlphaFoldDB" id="A0A553Z2U9"/>
<evidence type="ECO:0000256" key="1">
    <source>
        <dbReference type="SAM" id="MobiDB-lite"/>
    </source>
</evidence>
<feature type="region of interest" description="Disordered" evidence="1">
    <location>
        <begin position="45"/>
        <end position="67"/>
    </location>
</feature>
<sequence length="67" mass="7310">MTLNDALAPLVLLTAVRVFAPDMRHMTRRLLRAGVRVGAAALVEDRPPAPPWRTDHVPAAQDEEVSA</sequence>
<gene>
    <name evidence="2" type="ORF">FNZ23_20680</name>
</gene>
<comment type="caution">
    <text evidence="2">The sequence shown here is derived from an EMBL/GenBank/DDBJ whole genome shotgun (WGS) entry which is preliminary data.</text>
</comment>
<organism evidence="2 3">
    <name type="scientific">Streptomyces benahoarensis</name>
    <dbReference type="NCBI Taxonomy" id="2595054"/>
    <lineage>
        <taxon>Bacteria</taxon>
        <taxon>Bacillati</taxon>
        <taxon>Actinomycetota</taxon>
        <taxon>Actinomycetes</taxon>
        <taxon>Kitasatosporales</taxon>
        <taxon>Streptomycetaceae</taxon>
        <taxon>Streptomyces</taxon>
    </lineage>
</organism>
<evidence type="ECO:0000313" key="2">
    <source>
        <dbReference type="EMBL" id="TSB35808.1"/>
    </source>
</evidence>
<proteinExistence type="predicted"/>
<dbReference type="EMBL" id="VKLS01000300">
    <property type="protein sequence ID" value="TSB35808.1"/>
    <property type="molecule type" value="Genomic_DNA"/>
</dbReference>
<dbReference type="Proteomes" id="UP000320888">
    <property type="component" value="Unassembled WGS sequence"/>
</dbReference>
<name>A0A553Z2U9_9ACTN</name>
<protein>
    <submittedName>
        <fullName evidence="2">Uncharacterized protein</fullName>
    </submittedName>
</protein>
<reference evidence="2 3" key="1">
    <citation type="submission" date="2019-07" db="EMBL/GenBank/DDBJ databases">
        <title>Draft genome for Streptomyces benahoarensis MZ03-48.</title>
        <authorList>
            <person name="Gonzalez-Pimentel J.L."/>
        </authorList>
    </citation>
    <scope>NUCLEOTIDE SEQUENCE [LARGE SCALE GENOMIC DNA]</scope>
    <source>
        <strain evidence="2 3">MZ03-48</strain>
    </source>
</reference>
<keyword evidence="3" id="KW-1185">Reference proteome</keyword>